<name>D5XDT9_THEPJ</name>
<dbReference type="SUPFAM" id="SSF102114">
    <property type="entry name" value="Radical SAM enzymes"/>
    <property type="match status" value="1"/>
</dbReference>
<evidence type="ECO:0000256" key="7">
    <source>
        <dbReference type="ARBA" id="ARBA00034078"/>
    </source>
</evidence>
<gene>
    <name evidence="9" type="ordered locus">TherJR_3006</name>
</gene>
<comment type="cofactor">
    <cofactor evidence="7">
        <name>[2Fe-2S] cluster</name>
        <dbReference type="ChEBI" id="CHEBI:190135"/>
    </cofactor>
</comment>
<keyword evidence="5" id="KW-0408">Iron</keyword>
<sequence>MFHVKHAVKNFLTEVVNNMTDYISEEQIAMYLEHRKPDKKHYVDVLSKAAEGKGLLIEETAVLLSPPDEETKHLLFNTAGKVKQQIYGTRIVLFAPLYLSNYCGNNCLYCGFRKDNKIIKRRKLNNEEALEEVKLLEKQGHKRLLLVTGEASGSGVEYLADLIGDIYALTDIRRVNINVAPLTVDEFRMVKEAGIGTYQLFQETYHQPSYKYYHPSGKKSDYQWRISAFDRAMEAGIDDIGMGVLFGLYNYKFEVLALCQHAEYLERKFGVGPHTVSVPRLKRAPGAEIQTTPWMVDDEELKIIVAVLRLALPYTGIILSTRESQQLRNELLGLGVSQISAGSSTSPGGYSSSGDNNVQFEVHDTRSLDEVVASLCKDGYIPSFCTACYRRHRTGEAFMSLAKVGDIKELCLPNALLTFKENLLDYASQETKKLGENLIGKELCLLKNEALVNELKSRFERMNRGERDLYF</sequence>
<evidence type="ECO:0000256" key="1">
    <source>
        <dbReference type="ARBA" id="ARBA00001966"/>
    </source>
</evidence>
<comment type="cofactor">
    <cofactor evidence="1">
        <name>[4Fe-4S] cluster</name>
        <dbReference type="ChEBI" id="CHEBI:49883"/>
    </cofactor>
</comment>
<dbReference type="Proteomes" id="UP000002377">
    <property type="component" value="Chromosome"/>
</dbReference>
<dbReference type="SFLD" id="SFLDF00319">
    <property type="entry name" value="Fe_hydrogenase_maturase_(HydG"/>
    <property type="match status" value="1"/>
</dbReference>
<dbReference type="PANTHER" id="PTHR43583">
    <property type="entry name" value="2-IMINOACETATE SYNTHASE"/>
    <property type="match status" value="1"/>
</dbReference>
<feature type="domain" description="Radical SAM core" evidence="8">
    <location>
        <begin position="89"/>
        <end position="315"/>
    </location>
</feature>
<dbReference type="InterPro" id="IPR034428">
    <property type="entry name" value="ThiH/NoCL/HydG-like"/>
</dbReference>
<dbReference type="Gene3D" id="3.20.20.70">
    <property type="entry name" value="Aldolase class I"/>
    <property type="match status" value="1"/>
</dbReference>
<dbReference type="NCBIfam" id="TIGR03955">
    <property type="entry name" value="rSAM_HydG"/>
    <property type="match status" value="1"/>
</dbReference>
<evidence type="ECO:0000256" key="4">
    <source>
        <dbReference type="ARBA" id="ARBA00022723"/>
    </source>
</evidence>
<dbReference type="GO" id="GO:0044272">
    <property type="term" value="P:sulfur compound biosynthetic process"/>
    <property type="evidence" value="ECO:0007669"/>
    <property type="project" value="UniProtKB-ARBA"/>
</dbReference>
<keyword evidence="10" id="KW-1185">Reference proteome</keyword>
<dbReference type="SMART" id="SM00876">
    <property type="entry name" value="BATS"/>
    <property type="match status" value="1"/>
</dbReference>
<dbReference type="InterPro" id="IPR058240">
    <property type="entry name" value="rSAM_sf"/>
</dbReference>
<dbReference type="InterPro" id="IPR010722">
    <property type="entry name" value="BATS_dom"/>
</dbReference>
<dbReference type="CDD" id="cd01335">
    <property type="entry name" value="Radical_SAM"/>
    <property type="match status" value="1"/>
</dbReference>
<dbReference type="SFLD" id="SFLDS00029">
    <property type="entry name" value="Radical_SAM"/>
    <property type="match status" value="1"/>
</dbReference>
<keyword evidence="2" id="KW-0004">4Fe-4S</keyword>
<accession>D5XDT9</accession>
<dbReference type="SMART" id="SM00729">
    <property type="entry name" value="Elp3"/>
    <property type="match status" value="1"/>
</dbReference>
<keyword evidence="4" id="KW-0479">Metal-binding</keyword>
<reference evidence="9 10" key="1">
    <citation type="submission" date="2010-05" db="EMBL/GenBank/DDBJ databases">
        <title>Complete sequence of Thermincola sp. JR.</title>
        <authorList>
            <consortium name="US DOE Joint Genome Institute"/>
            <person name="Lucas S."/>
            <person name="Copeland A."/>
            <person name="Lapidus A."/>
            <person name="Cheng J.-F."/>
            <person name="Bruce D."/>
            <person name="Goodwin L."/>
            <person name="Pitluck S."/>
            <person name="Chertkov O."/>
            <person name="Detter J.C."/>
            <person name="Han C."/>
            <person name="Tapia R."/>
            <person name="Land M."/>
            <person name="Hauser L."/>
            <person name="Kyrpides N."/>
            <person name="Mikhailova N."/>
            <person name="Hazen T.C."/>
            <person name="Woyke T."/>
        </authorList>
    </citation>
    <scope>NUCLEOTIDE SEQUENCE [LARGE SCALE GENOMIC DNA]</scope>
    <source>
        <strain evidence="9 10">JR</strain>
    </source>
</reference>
<dbReference type="InterPro" id="IPR013785">
    <property type="entry name" value="Aldolase_TIM"/>
</dbReference>
<keyword evidence="3" id="KW-0949">S-adenosyl-L-methionine</keyword>
<dbReference type="SFLD" id="SFLDG01060">
    <property type="entry name" value="BATS_domain_containing"/>
    <property type="match status" value="1"/>
</dbReference>
<dbReference type="KEGG" id="tjr:TherJR_3006"/>
<dbReference type="PROSITE" id="PS51918">
    <property type="entry name" value="RADICAL_SAM"/>
    <property type="match status" value="1"/>
</dbReference>
<dbReference type="InterPro" id="IPR006638">
    <property type="entry name" value="Elp3/MiaA/NifB-like_rSAM"/>
</dbReference>
<evidence type="ECO:0000256" key="6">
    <source>
        <dbReference type="ARBA" id="ARBA00023014"/>
    </source>
</evidence>
<dbReference type="SFLD" id="SFLDG01081">
    <property type="entry name" value="cleavage_of_the_Ca-Cb_bond_in"/>
    <property type="match status" value="1"/>
</dbReference>
<dbReference type="GO" id="GO:0051539">
    <property type="term" value="F:4 iron, 4 sulfur cluster binding"/>
    <property type="evidence" value="ECO:0007669"/>
    <property type="project" value="UniProtKB-KW"/>
</dbReference>
<dbReference type="Pfam" id="PF06968">
    <property type="entry name" value="BATS"/>
    <property type="match status" value="1"/>
</dbReference>
<dbReference type="RefSeq" id="WP_013121822.1">
    <property type="nucleotide sequence ID" value="NC_014152.1"/>
</dbReference>
<keyword evidence="6" id="KW-0411">Iron-sulfur</keyword>
<proteinExistence type="predicted"/>
<dbReference type="GO" id="GO:0046872">
    <property type="term" value="F:metal ion binding"/>
    <property type="evidence" value="ECO:0007669"/>
    <property type="project" value="UniProtKB-KW"/>
</dbReference>
<dbReference type="eggNOG" id="COG0502">
    <property type="taxonomic scope" value="Bacteria"/>
</dbReference>
<evidence type="ECO:0000259" key="8">
    <source>
        <dbReference type="PROSITE" id="PS51918"/>
    </source>
</evidence>
<evidence type="ECO:0000256" key="2">
    <source>
        <dbReference type="ARBA" id="ARBA00022485"/>
    </source>
</evidence>
<dbReference type="Pfam" id="PF04055">
    <property type="entry name" value="Radical_SAM"/>
    <property type="match status" value="1"/>
</dbReference>
<evidence type="ECO:0000256" key="5">
    <source>
        <dbReference type="ARBA" id="ARBA00023004"/>
    </source>
</evidence>
<dbReference type="STRING" id="635013.TherJR_3006"/>
<dbReference type="InterPro" id="IPR024007">
    <property type="entry name" value="FeFe-hyd_mat_HydG"/>
</dbReference>
<dbReference type="AlphaFoldDB" id="D5XDT9"/>
<dbReference type="HOGENOM" id="CLU_046249_0_0_9"/>
<protein>
    <submittedName>
        <fullName evidence="9">Biotin and thiamin synthesis associated</fullName>
    </submittedName>
</protein>
<evidence type="ECO:0000256" key="3">
    <source>
        <dbReference type="ARBA" id="ARBA00022691"/>
    </source>
</evidence>
<evidence type="ECO:0000313" key="9">
    <source>
        <dbReference type="EMBL" id="ADG83835.1"/>
    </source>
</evidence>
<dbReference type="InterPro" id="IPR007197">
    <property type="entry name" value="rSAM"/>
</dbReference>
<dbReference type="EMBL" id="CP002028">
    <property type="protein sequence ID" value="ADG83835.1"/>
    <property type="molecule type" value="Genomic_DNA"/>
</dbReference>
<dbReference type="GO" id="GO:0003824">
    <property type="term" value="F:catalytic activity"/>
    <property type="evidence" value="ECO:0007669"/>
    <property type="project" value="InterPro"/>
</dbReference>
<dbReference type="PANTHER" id="PTHR43583:SF2">
    <property type="entry name" value="THIAZOLE BIOSYNTHESIS PROTEIN"/>
    <property type="match status" value="1"/>
</dbReference>
<evidence type="ECO:0000313" key="10">
    <source>
        <dbReference type="Proteomes" id="UP000002377"/>
    </source>
</evidence>
<dbReference type="GO" id="GO:0042364">
    <property type="term" value="P:water-soluble vitamin biosynthetic process"/>
    <property type="evidence" value="ECO:0007669"/>
    <property type="project" value="UniProtKB-ARBA"/>
</dbReference>
<organism evidence="9 10">
    <name type="scientific">Thermincola potens (strain JR)</name>
    <dbReference type="NCBI Taxonomy" id="635013"/>
    <lineage>
        <taxon>Bacteria</taxon>
        <taxon>Bacillati</taxon>
        <taxon>Bacillota</taxon>
        <taxon>Clostridia</taxon>
        <taxon>Eubacteriales</taxon>
        <taxon>Thermincolaceae</taxon>
        <taxon>Thermincola</taxon>
    </lineage>
</organism>